<evidence type="ECO:0000313" key="2">
    <source>
        <dbReference type="Proteomes" id="UP000608890"/>
    </source>
</evidence>
<dbReference type="SUPFAM" id="SSF158791">
    <property type="entry name" value="MgtE N-terminal domain-like"/>
    <property type="match status" value="1"/>
</dbReference>
<comment type="caution">
    <text evidence="1">The sequence shown here is derived from an EMBL/GenBank/DDBJ whole genome shotgun (WGS) entry which is preliminary data.</text>
</comment>
<protein>
    <submittedName>
        <fullName evidence="1">Uncharacterized protein</fullName>
    </submittedName>
</protein>
<evidence type="ECO:0000313" key="1">
    <source>
        <dbReference type="EMBL" id="GGM67106.1"/>
    </source>
</evidence>
<organism evidence="1 2">
    <name type="scientific">Micromonospora sonchi</name>
    <dbReference type="NCBI Taxonomy" id="1763543"/>
    <lineage>
        <taxon>Bacteria</taxon>
        <taxon>Bacillati</taxon>
        <taxon>Actinomycetota</taxon>
        <taxon>Actinomycetes</taxon>
        <taxon>Micromonosporales</taxon>
        <taxon>Micromonosporaceae</taxon>
        <taxon>Micromonospora</taxon>
    </lineage>
</organism>
<proteinExistence type="predicted"/>
<gene>
    <name evidence="1" type="ORF">GCM10011608_60540</name>
</gene>
<reference evidence="1" key="1">
    <citation type="journal article" date="2014" name="Int. J. Syst. Evol. Microbiol.">
        <title>Complete genome sequence of Corynebacterium casei LMG S-19264T (=DSM 44701T), isolated from a smear-ripened cheese.</title>
        <authorList>
            <consortium name="US DOE Joint Genome Institute (JGI-PGF)"/>
            <person name="Walter F."/>
            <person name="Albersmeier A."/>
            <person name="Kalinowski J."/>
            <person name="Ruckert C."/>
        </authorList>
    </citation>
    <scope>NUCLEOTIDE SEQUENCE</scope>
    <source>
        <strain evidence="1">CGMCC 4.7312</strain>
    </source>
</reference>
<accession>A0A917X534</accession>
<reference evidence="1" key="2">
    <citation type="submission" date="2020-09" db="EMBL/GenBank/DDBJ databases">
        <authorList>
            <person name="Sun Q."/>
            <person name="Zhou Y."/>
        </authorList>
    </citation>
    <scope>NUCLEOTIDE SEQUENCE</scope>
    <source>
        <strain evidence="1">CGMCC 4.7312</strain>
    </source>
</reference>
<keyword evidence="2" id="KW-1185">Reference proteome</keyword>
<dbReference type="AlphaFoldDB" id="A0A917X534"/>
<name>A0A917X534_9ACTN</name>
<dbReference type="Proteomes" id="UP000608890">
    <property type="component" value="Unassembled WGS sequence"/>
</dbReference>
<sequence>MAEVLDETGQAGELPGLLRAAADATADEIAALTGFLDAAGRSRDVDVFIEGVLASVSTTSRLISVVAALWLAGQTAAADKVLQAVATHRTGEETVAVADALRDAGRQEVAFRLYLAAIDTTARRPADTIAQLTAAMRQTGHAPDSERLIDAAATAAAGRDLIDLLSLIETFNTAGQPESSRRALAAAATTLAVGEVLELAAKLRTADQPEEACQLCLAAAEHRSLPDVIQIFQGLQEAGRPVDANRVLDSVTQDRTGAEIAAVAATLREQSHDREADRLTEQLMHRPPTEIPHILSRLGPQDRTQLLDAITIQPPDRLAATIVQLYEAQHHAIATGLLERIVRNLPAEEILAFWNQLTYTSASDLLGIATEQATIDVLRKLLDGLSVDTNGVSSAMTMLLNEDPLKELPALLRAFRRAGMDDDASHLAERFLTIHADDLTEAVVDLTRSGDHNEVDVLIEAAVDHSPVTVLVAIIVALDNITDADRVDRLLAIVPARRSEDDVLHLTQLLHADNMRDYADELQRARRNHKRGRKHKHWWN</sequence>
<dbReference type="EMBL" id="BMNB01000055">
    <property type="protein sequence ID" value="GGM67106.1"/>
    <property type="molecule type" value="Genomic_DNA"/>
</dbReference>